<dbReference type="SMART" id="SM00225">
    <property type="entry name" value="BTB"/>
    <property type="match status" value="1"/>
</dbReference>
<dbReference type="OrthoDB" id="6359816at2759"/>
<dbReference type="Pfam" id="PF00651">
    <property type="entry name" value="BTB"/>
    <property type="match status" value="1"/>
</dbReference>
<dbReference type="PANTHER" id="PTHR47843:SF5">
    <property type="entry name" value="BTB_POZ DOMAIN PROTEIN"/>
    <property type="match status" value="1"/>
</dbReference>
<organism evidence="2 3">
    <name type="scientific">Septoria linicola</name>
    <dbReference type="NCBI Taxonomy" id="215465"/>
    <lineage>
        <taxon>Eukaryota</taxon>
        <taxon>Fungi</taxon>
        <taxon>Dikarya</taxon>
        <taxon>Ascomycota</taxon>
        <taxon>Pezizomycotina</taxon>
        <taxon>Dothideomycetes</taxon>
        <taxon>Dothideomycetidae</taxon>
        <taxon>Mycosphaerellales</taxon>
        <taxon>Mycosphaerellaceae</taxon>
        <taxon>Septoria</taxon>
    </lineage>
</organism>
<feature type="domain" description="BTB" evidence="1">
    <location>
        <begin position="22"/>
        <end position="81"/>
    </location>
</feature>
<dbReference type="EMBL" id="CP099421">
    <property type="protein sequence ID" value="USW52644.1"/>
    <property type="molecule type" value="Genomic_DNA"/>
</dbReference>
<protein>
    <submittedName>
        <fullName evidence="2">BTB/POZ domain-containing protein</fullName>
    </submittedName>
</protein>
<dbReference type="AlphaFoldDB" id="A0A9Q9AQI5"/>
<keyword evidence="3" id="KW-1185">Reference proteome</keyword>
<dbReference type="SUPFAM" id="SSF54695">
    <property type="entry name" value="POZ domain"/>
    <property type="match status" value="1"/>
</dbReference>
<dbReference type="PROSITE" id="PS50097">
    <property type="entry name" value="BTB"/>
    <property type="match status" value="1"/>
</dbReference>
<dbReference type="Proteomes" id="UP001056384">
    <property type="component" value="Chromosome 4"/>
</dbReference>
<gene>
    <name evidence="2" type="ORF">Slin15195_G059630</name>
</gene>
<dbReference type="PANTHER" id="PTHR47843">
    <property type="entry name" value="BTB DOMAIN-CONTAINING PROTEIN-RELATED"/>
    <property type="match status" value="1"/>
</dbReference>
<dbReference type="Gene3D" id="3.30.710.10">
    <property type="entry name" value="Potassium Channel Kv1.1, Chain A"/>
    <property type="match status" value="1"/>
</dbReference>
<dbReference type="InterPro" id="IPR011333">
    <property type="entry name" value="SKP1/BTB/POZ_sf"/>
</dbReference>
<evidence type="ECO:0000259" key="1">
    <source>
        <dbReference type="PROSITE" id="PS50097"/>
    </source>
</evidence>
<reference evidence="2" key="1">
    <citation type="submission" date="2022-06" db="EMBL/GenBank/DDBJ databases">
        <title>Complete genome sequences of two strains of the flax pathogen Septoria linicola.</title>
        <authorList>
            <person name="Lapalu N."/>
            <person name="Simon A."/>
            <person name="Demenou B."/>
            <person name="Paumier D."/>
            <person name="Guillot M.-P."/>
            <person name="Gout L."/>
            <person name="Valade R."/>
        </authorList>
    </citation>
    <scope>NUCLEOTIDE SEQUENCE</scope>
    <source>
        <strain evidence="2">SE15195</strain>
    </source>
</reference>
<evidence type="ECO:0000313" key="3">
    <source>
        <dbReference type="Proteomes" id="UP001056384"/>
    </source>
</evidence>
<proteinExistence type="predicted"/>
<sequence length="196" mass="22516">MAMPPCFRQADLQKFYLSPLLSDVTIICDNRRMPAHKLILAMASEFFRSAFTGTFIESKSQVLVLYDDDSDTIADMLKYIYGLDPFEEKSAPLDIYHDLELFAVAGKYQLDGLLSDAVKSAKEKVETLLRYGSFPDLLRIIYEETPSHGGQIRDIFKEICREHLPDLMQKKEFKEIILELPELALDIIDVVSREEQ</sequence>
<accession>A0A9Q9AQI5</accession>
<dbReference type="InterPro" id="IPR000210">
    <property type="entry name" value="BTB/POZ_dom"/>
</dbReference>
<dbReference type="CDD" id="cd18186">
    <property type="entry name" value="BTB_POZ_ZBTB_KLHL-like"/>
    <property type="match status" value="1"/>
</dbReference>
<evidence type="ECO:0000313" key="2">
    <source>
        <dbReference type="EMBL" id="USW52644.1"/>
    </source>
</evidence>
<name>A0A9Q9AQI5_9PEZI</name>